<gene>
    <name evidence="6" type="ORF">C6N75_12135</name>
</gene>
<feature type="domain" description="Carrier" evidence="5">
    <location>
        <begin position="592"/>
        <end position="666"/>
    </location>
</feature>
<evidence type="ECO:0000256" key="2">
    <source>
        <dbReference type="ARBA" id="ARBA00022450"/>
    </source>
</evidence>
<evidence type="ECO:0000256" key="1">
    <source>
        <dbReference type="ARBA" id="ARBA00001957"/>
    </source>
</evidence>
<feature type="compositionally biased region" description="Low complexity" evidence="4">
    <location>
        <begin position="1"/>
        <end position="37"/>
    </location>
</feature>
<dbReference type="Pfam" id="PF00668">
    <property type="entry name" value="Condensation"/>
    <property type="match status" value="1"/>
</dbReference>
<dbReference type="Pfam" id="PF00550">
    <property type="entry name" value="PP-binding"/>
    <property type="match status" value="1"/>
</dbReference>
<dbReference type="GO" id="GO:0044550">
    <property type="term" value="P:secondary metabolite biosynthetic process"/>
    <property type="evidence" value="ECO:0007669"/>
    <property type="project" value="TreeGrafter"/>
</dbReference>
<dbReference type="InterPro" id="IPR006162">
    <property type="entry name" value="Ppantetheine_attach_site"/>
</dbReference>
<dbReference type="Pfam" id="PF13193">
    <property type="entry name" value="AMP-binding_C"/>
    <property type="match status" value="1"/>
</dbReference>
<dbReference type="InterPro" id="IPR001509">
    <property type="entry name" value="Epimerase_deHydtase"/>
</dbReference>
<dbReference type="SUPFAM" id="SSF52777">
    <property type="entry name" value="CoA-dependent acyltransferases"/>
    <property type="match status" value="2"/>
</dbReference>
<accession>A0A2S9PX92</accession>
<dbReference type="GO" id="GO:0005737">
    <property type="term" value="C:cytoplasm"/>
    <property type="evidence" value="ECO:0007669"/>
    <property type="project" value="TreeGrafter"/>
</dbReference>
<name>A0A2S9PX92_9ACTN</name>
<sequence>MSASSRPSAAPSGSVPSAEQAPSAPAAQSTSSAAFQEELLRRARARARGGPGAPAAGEHPAEAHRPGQDRAGERVPLSHAQRRMWVLEHLGGAGDSYAVPFATRIHGPLDPAALGAALTALVRRHTALRLRFGWDEDGEPYQEVLPAPADIAVPVVPCGPAEAAARLAREAQRPFDLAAGALPRALVLRHGERDHTVLVVFHHITVDGGALEIVAAELAALYGAVVDGGAAVLPGDPPQYTDHARRERAAAGGHEEGLRHWAQTLAGAAPVRLPRPDAAPGCGVAVTRSLPAALPGRLRELGTRHRATLFTVALAAAFATLRKLTGADDLVIGVAGTHRRGRAMRELVGLCVNTLPVRVDTGGNPSFAHLLERVRDALLTAQLHGDVPFDLVLGRLGAAARGADGTALVRVTADVPGEPAVLRLPGTTAVYVDVPASTAKFDLSFGLLDGARPAALVQYAGSALDEETGVALAEAHGAVLAAVAADPGLPLSALPAVARPQADGPAGHPAVTVLRAHPRIAAAAVAAAPDGAVWAYAVPRGVGGPPPAELRAHLRTRLPAGQVPAAVMLLDALPRTADGALAAAALPGLGAAPAGPRADAVTEGFRTLLGRSPDPDDDFFALGGHSLVAVQLAERLRTVLRLPLTGLDVLQARTPRALTALLEGRAAEQAARTGAPVSGRPRGSREGTVLVTGASGGVGAFVVRALAARGRPVRALVRPESAHLLPPVEGVQVVEGDLADLDGLRTAVREADAVVHAACTFTRHEVDLAAMEALAGAWRRGPFVFVSSVDAYGRPPAGTVEEDAGTVEPVSPYGRAKRDAEALLLAVAGRGGRGGASALRAPLVWGRHDRFRDQVRWGATGLLYQAAAGGRDLVVPRPGAAGAAWYGAPWVHAAALARAVAAALDTPVDGVAATVSGHVPWRELAAELLRLTGGGGRVVESDDVHRDLDHVWHYRADRLARALAPLPGENWRTALGEAVGG</sequence>
<dbReference type="CDD" id="cd19531">
    <property type="entry name" value="LCL_NRPS-like"/>
    <property type="match status" value="1"/>
</dbReference>
<evidence type="ECO:0000313" key="6">
    <source>
        <dbReference type="EMBL" id="PRH78973.1"/>
    </source>
</evidence>
<dbReference type="SUPFAM" id="SSF51735">
    <property type="entry name" value="NAD(P)-binding Rossmann-fold domains"/>
    <property type="match status" value="1"/>
</dbReference>
<dbReference type="AlphaFoldDB" id="A0A2S9PX92"/>
<keyword evidence="3" id="KW-0597">Phosphoprotein</keyword>
<comment type="cofactor">
    <cofactor evidence="1">
        <name>pantetheine 4'-phosphate</name>
        <dbReference type="ChEBI" id="CHEBI:47942"/>
    </cofactor>
</comment>
<dbReference type="InterPro" id="IPR025110">
    <property type="entry name" value="AMP-bd_C"/>
</dbReference>
<dbReference type="GO" id="GO:0008610">
    <property type="term" value="P:lipid biosynthetic process"/>
    <property type="evidence" value="ECO:0007669"/>
    <property type="project" value="UniProtKB-ARBA"/>
</dbReference>
<dbReference type="InterPro" id="IPR009081">
    <property type="entry name" value="PP-bd_ACP"/>
</dbReference>
<dbReference type="EMBL" id="PVLV01000155">
    <property type="protein sequence ID" value="PRH78973.1"/>
    <property type="molecule type" value="Genomic_DNA"/>
</dbReference>
<protein>
    <submittedName>
        <fullName evidence="6">Non-ribosomal peptide synthetase/polyketide synthase</fullName>
    </submittedName>
</protein>
<evidence type="ECO:0000256" key="3">
    <source>
        <dbReference type="ARBA" id="ARBA00022553"/>
    </source>
</evidence>
<evidence type="ECO:0000259" key="5">
    <source>
        <dbReference type="PROSITE" id="PS50075"/>
    </source>
</evidence>
<feature type="region of interest" description="Disordered" evidence="4">
    <location>
        <begin position="1"/>
        <end position="71"/>
    </location>
</feature>
<dbReference type="InterPro" id="IPR036291">
    <property type="entry name" value="NAD(P)-bd_dom_sf"/>
</dbReference>
<dbReference type="PANTHER" id="PTHR45527:SF1">
    <property type="entry name" value="FATTY ACID SYNTHASE"/>
    <property type="match status" value="1"/>
</dbReference>
<dbReference type="SUPFAM" id="SSF56801">
    <property type="entry name" value="Acetyl-CoA synthetase-like"/>
    <property type="match status" value="1"/>
</dbReference>
<dbReference type="InterPro" id="IPR036736">
    <property type="entry name" value="ACP-like_sf"/>
</dbReference>
<feature type="compositionally biased region" description="Basic and acidic residues" evidence="4">
    <location>
        <begin position="59"/>
        <end position="71"/>
    </location>
</feature>
<proteinExistence type="predicted"/>
<dbReference type="Gene3D" id="3.40.50.720">
    <property type="entry name" value="NAD(P)-binding Rossmann-like Domain"/>
    <property type="match status" value="1"/>
</dbReference>
<dbReference type="GO" id="GO:0003824">
    <property type="term" value="F:catalytic activity"/>
    <property type="evidence" value="ECO:0007669"/>
    <property type="project" value="InterPro"/>
</dbReference>
<dbReference type="SUPFAM" id="SSF47336">
    <property type="entry name" value="ACP-like"/>
    <property type="match status" value="1"/>
</dbReference>
<dbReference type="Gene3D" id="3.30.559.10">
    <property type="entry name" value="Chloramphenicol acetyltransferase-like domain"/>
    <property type="match status" value="1"/>
</dbReference>
<dbReference type="Gene3D" id="1.10.1200.10">
    <property type="entry name" value="ACP-like"/>
    <property type="match status" value="1"/>
</dbReference>
<dbReference type="OrthoDB" id="3914270at2"/>
<evidence type="ECO:0000256" key="4">
    <source>
        <dbReference type="SAM" id="MobiDB-lite"/>
    </source>
</evidence>
<dbReference type="PANTHER" id="PTHR45527">
    <property type="entry name" value="NONRIBOSOMAL PEPTIDE SYNTHETASE"/>
    <property type="match status" value="1"/>
</dbReference>
<evidence type="ECO:0000313" key="7">
    <source>
        <dbReference type="Proteomes" id="UP000239322"/>
    </source>
</evidence>
<dbReference type="Gene3D" id="3.30.559.30">
    <property type="entry name" value="Nonribosomal peptide synthetase, condensation domain"/>
    <property type="match status" value="1"/>
</dbReference>
<dbReference type="PROSITE" id="PS50075">
    <property type="entry name" value="CARRIER"/>
    <property type="match status" value="1"/>
</dbReference>
<dbReference type="InterPro" id="IPR020806">
    <property type="entry name" value="PKS_PP-bd"/>
</dbReference>
<dbReference type="InterPro" id="IPR001242">
    <property type="entry name" value="Condensation_dom"/>
</dbReference>
<dbReference type="InterPro" id="IPR023213">
    <property type="entry name" value="CAT-like_dom_sf"/>
</dbReference>
<keyword evidence="2" id="KW-0596">Phosphopantetheine</keyword>
<comment type="caution">
    <text evidence="6">The sequence shown here is derived from an EMBL/GenBank/DDBJ whole genome shotgun (WGS) entry which is preliminary data.</text>
</comment>
<dbReference type="Pfam" id="PF01370">
    <property type="entry name" value="Epimerase"/>
    <property type="match status" value="1"/>
</dbReference>
<dbReference type="SMART" id="SM00823">
    <property type="entry name" value="PKS_PP"/>
    <property type="match status" value="1"/>
</dbReference>
<dbReference type="GO" id="GO:0017000">
    <property type="term" value="P:antibiotic biosynthetic process"/>
    <property type="evidence" value="ECO:0007669"/>
    <property type="project" value="UniProtKB-ARBA"/>
</dbReference>
<organism evidence="6 7">
    <name type="scientific">Streptomyces solincola</name>
    <dbReference type="NCBI Taxonomy" id="2100817"/>
    <lineage>
        <taxon>Bacteria</taxon>
        <taxon>Bacillati</taxon>
        <taxon>Actinomycetota</taxon>
        <taxon>Actinomycetes</taxon>
        <taxon>Kitasatosporales</taxon>
        <taxon>Streptomycetaceae</taxon>
        <taxon>Streptomyces</taxon>
    </lineage>
</organism>
<dbReference type="Proteomes" id="UP000239322">
    <property type="component" value="Unassembled WGS sequence"/>
</dbReference>
<dbReference type="InterPro" id="IPR045851">
    <property type="entry name" value="AMP-bd_C_sf"/>
</dbReference>
<reference evidence="6 7" key="1">
    <citation type="submission" date="2018-03" db="EMBL/GenBank/DDBJ databases">
        <title>Novel Streptomyces sp. from soil.</title>
        <authorList>
            <person name="Tan G.Y.A."/>
            <person name="Lee Z.Y."/>
        </authorList>
    </citation>
    <scope>NUCLEOTIDE SEQUENCE [LARGE SCALE GENOMIC DNA]</scope>
    <source>
        <strain evidence="6 7">ST5x</strain>
    </source>
</reference>
<keyword evidence="7" id="KW-1185">Reference proteome</keyword>
<dbReference type="GO" id="GO:0043041">
    <property type="term" value="P:amino acid activation for nonribosomal peptide biosynthetic process"/>
    <property type="evidence" value="ECO:0007669"/>
    <property type="project" value="TreeGrafter"/>
</dbReference>
<dbReference type="PROSITE" id="PS00012">
    <property type="entry name" value="PHOSPHOPANTETHEINE"/>
    <property type="match status" value="1"/>
</dbReference>
<dbReference type="Gene3D" id="3.30.300.30">
    <property type="match status" value="1"/>
</dbReference>
<dbReference type="GO" id="GO:0031177">
    <property type="term" value="F:phosphopantetheine binding"/>
    <property type="evidence" value="ECO:0007669"/>
    <property type="project" value="InterPro"/>
</dbReference>